<dbReference type="PROSITE" id="PS00105">
    <property type="entry name" value="AA_TRANSFER_CLASS_1"/>
    <property type="match status" value="1"/>
</dbReference>
<dbReference type="InterPro" id="IPR004839">
    <property type="entry name" value="Aminotransferase_I/II_large"/>
</dbReference>
<accession>A0A6A8M9Z9</accession>
<dbReference type="GO" id="GO:0008483">
    <property type="term" value="F:transaminase activity"/>
    <property type="evidence" value="ECO:0007669"/>
    <property type="project" value="UniProtKB-KW"/>
</dbReference>
<evidence type="ECO:0000256" key="1">
    <source>
        <dbReference type="ARBA" id="ARBA00001933"/>
    </source>
</evidence>
<comment type="similarity">
    <text evidence="2 6">Belongs to the class-I pyridoxal-phosphate-dependent aminotransferase family.</text>
</comment>
<protein>
    <recommendedName>
        <fullName evidence="6">Aminotransferase</fullName>
        <ecNumber evidence="6">2.6.1.-</ecNumber>
    </recommendedName>
</protein>
<dbReference type="GO" id="GO:0030170">
    <property type="term" value="F:pyridoxal phosphate binding"/>
    <property type="evidence" value="ECO:0007669"/>
    <property type="project" value="InterPro"/>
</dbReference>
<evidence type="ECO:0000313" key="8">
    <source>
        <dbReference type="EMBL" id="MST86528.1"/>
    </source>
</evidence>
<sequence length="394" mass="42752">MPELNPNLQSLGNQNLAKIAPSAIRAFDEEISAIPGIIKLTLGEPDFSVPEHVKQAAIRGIENNDSHYGPSKGKLALRQAISSYLEDTRSVHYDPETEVIVTDGATEAITAALIGLLNPGDKVLVPTPVFSLYFTNIEMAGGEVVMIDTSADGFLLTPERLEAEIAKEGPKVKAIVLNYPCNPTGRTYTKAELEALAKVLKKHGILAITDEIYSELTYDQEHYSLATLIPDQVLLISGLSKSHAMTGYRLGYLAGPAGLLRQVAKAHSFMVTCVDNIAQDAAIEALTNGRDDSKLFREAYRRRRDLMVAGLTKLGFKMAVPQGAFYIFAKIPDQFGTDDFAFAKDVAKRAKVGLIPGSVFGAGSEGYVRLSYAASDENIKQVLQNLQQYVADLS</sequence>
<dbReference type="GO" id="GO:0006520">
    <property type="term" value="P:amino acid metabolic process"/>
    <property type="evidence" value="ECO:0007669"/>
    <property type="project" value="InterPro"/>
</dbReference>
<dbReference type="InterPro" id="IPR015422">
    <property type="entry name" value="PyrdxlP-dep_Trfase_small"/>
</dbReference>
<dbReference type="RefSeq" id="WP_154547375.1">
    <property type="nucleotide sequence ID" value="NZ_VUMX01000004.1"/>
</dbReference>
<dbReference type="PANTHER" id="PTHR46383:SF4">
    <property type="entry name" value="AMINOTRANSFERASE"/>
    <property type="match status" value="1"/>
</dbReference>
<comment type="cofactor">
    <cofactor evidence="1 6">
        <name>pyridoxal 5'-phosphate</name>
        <dbReference type="ChEBI" id="CHEBI:597326"/>
    </cofactor>
</comment>
<dbReference type="SUPFAM" id="SSF53383">
    <property type="entry name" value="PLP-dependent transferases"/>
    <property type="match status" value="1"/>
</dbReference>
<name>A0A6A8M9Z9_9LACO</name>
<feature type="domain" description="Aminotransferase class I/classII large" evidence="7">
    <location>
        <begin position="37"/>
        <end position="385"/>
    </location>
</feature>
<dbReference type="Gene3D" id="3.40.640.10">
    <property type="entry name" value="Type I PLP-dependent aspartate aminotransferase-like (Major domain)"/>
    <property type="match status" value="1"/>
</dbReference>
<dbReference type="FunFam" id="3.40.640.10:FF:000033">
    <property type="entry name" value="Aspartate aminotransferase"/>
    <property type="match status" value="1"/>
</dbReference>
<dbReference type="InterPro" id="IPR050596">
    <property type="entry name" value="AspAT/PAT-like"/>
</dbReference>
<evidence type="ECO:0000259" key="7">
    <source>
        <dbReference type="Pfam" id="PF00155"/>
    </source>
</evidence>
<dbReference type="InterPro" id="IPR015421">
    <property type="entry name" value="PyrdxlP-dep_Trfase_major"/>
</dbReference>
<keyword evidence="4 6" id="KW-0808">Transferase</keyword>
<dbReference type="Gene3D" id="3.90.1150.10">
    <property type="entry name" value="Aspartate Aminotransferase, domain 1"/>
    <property type="match status" value="1"/>
</dbReference>
<dbReference type="OrthoDB" id="9802328at2"/>
<dbReference type="CDD" id="cd00609">
    <property type="entry name" value="AAT_like"/>
    <property type="match status" value="1"/>
</dbReference>
<dbReference type="Proteomes" id="UP000438120">
    <property type="component" value="Unassembled WGS sequence"/>
</dbReference>
<keyword evidence="3 6" id="KW-0032">Aminotransferase</keyword>
<evidence type="ECO:0000256" key="3">
    <source>
        <dbReference type="ARBA" id="ARBA00022576"/>
    </source>
</evidence>
<gene>
    <name evidence="8" type="ORF">FYJ62_02440</name>
</gene>
<reference evidence="8 9" key="1">
    <citation type="submission" date="2019-08" db="EMBL/GenBank/DDBJ databases">
        <title>In-depth cultivation of the pig gut microbiome towards novel bacterial diversity and tailored functional studies.</title>
        <authorList>
            <person name="Wylensek D."/>
            <person name="Hitch T.C.A."/>
            <person name="Clavel T."/>
        </authorList>
    </citation>
    <scope>NUCLEOTIDE SEQUENCE [LARGE SCALE GENOMIC DNA]</scope>
    <source>
        <strain evidence="8 9">Bifido-178-WT-2B</strain>
    </source>
</reference>
<dbReference type="AlphaFoldDB" id="A0A6A8M9Z9"/>
<dbReference type="InterPro" id="IPR004838">
    <property type="entry name" value="NHTrfase_class1_PyrdxlP-BS"/>
</dbReference>
<dbReference type="EMBL" id="VUMX01000004">
    <property type="protein sequence ID" value="MST86528.1"/>
    <property type="molecule type" value="Genomic_DNA"/>
</dbReference>
<proteinExistence type="inferred from homology"/>
<dbReference type="Pfam" id="PF00155">
    <property type="entry name" value="Aminotran_1_2"/>
    <property type="match status" value="1"/>
</dbReference>
<dbReference type="PANTHER" id="PTHR46383">
    <property type="entry name" value="ASPARTATE AMINOTRANSFERASE"/>
    <property type="match status" value="1"/>
</dbReference>
<evidence type="ECO:0000256" key="6">
    <source>
        <dbReference type="RuleBase" id="RU000481"/>
    </source>
</evidence>
<evidence type="ECO:0000256" key="5">
    <source>
        <dbReference type="ARBA" id="ARBA00022898"/>
    </source>
</evidence>
<comment type="caution">
    <text evidence="8">The sequence shown here is derived from an EMBL/GenBank/DDBJ whole genome shotgun (WGS) entry which is preliminary data.</text>
</comment>
<dbReference type="EC" id="2.6.1.-" evidence="6"/>
<evidence type="ECO:0000256" key="4">
    <source>
        <dbReference type="ARBA" id="ARBA00022679"/>
    </source>
</evidence>
<keyword evidence="5" id="KW-0663">Pyridoxal phosphate</keyword>
<evidence type="ECO:0000256" key="2">
    <source>
        <dbReference type="ARBA" id="ARBA00007441"/>
    </source>
</evidence>
<organism evidence="8 9">
    <name type="scientific">Lactobacillus porci</name>
    <dbReference type="NCBI Taxonomy" id="2012477"/>
    <lineage>
        <taxon>Bacteria</taxon>
        <taxon>Bacillati</taxon>
        <taxon>Bacillota</taxon>
        <taxon>Bacilli</taxon>
        <taxon>Lactobacillales</taxon>
        <taxon>Lactobacillaceae</taxon>
        <taxon>Lactobacillus</taxon>
    </lineage>
</organism>
<dbReference type="InterPro" id="IPR015424">
    <property type="entry name" value="PyrdxlP-dep_Trfase"/>
</dbReference>
<evidence type="ECO:0000313" key="9">
    <source>
        <dbReference type="Proteomes" id="UP000438120"/>
    </source>
</evidence>
<keyword evidence="9" id="KW-1185">Reference proteome</keyword>